<accession>U6GLK4</accession>
<protein>
    <submittedName>
        <fullName evidence="3">Uncharacterized protein</fullName>
    </submittedName>
</protein>
<evidence type="ECO:0000256" key="1">
    <source>
        <dbReference type="SAM" id="MobiDB-lite"/>
    </source>
</evidence>
<sequence>MTGEEANRTRSLFSDDALLDTLSNGGLVTGASELAQTEIQQEAAPQPPAPAPKSTKGAKRSIRVPLIAAVLLFALCLEIIKLRIMKAPVASTRPQRSEQEQPQREVKLEQLLYEMSDLEKAQPMVVYLAETVGTERAVSALQKFRSALEQLEPADQMAVGVSSSSLAHLKEAVDDGVAALAELLQATRERGLSLAQDLQGERLPSFSDEEIEMLGNRLGAGFRKFLDIHKENVEFGFTAGLSQAEKAATDLKEMPDVKCTQDVKVLAGALASMEMIKAVDEAMQAQQATFEDIRVNSTTALVMSHQRDQEHLHREFKAQVDEQRVLCCLDEERQRGLPEPEKEVVEGLKWIQEQLEKADDLLKTHKELMDHTANAGDIVFASKMEVESRIVLNKLSEVLEGTAKKRRSLPGAITVDEAAHTKAMQRHLRLVALKTSEDAVAATERVAGIMAALDVQAPTAVSSMWEALDGQRRNPESLMKPPFDRMIASVMKQVEDAKAAVRKPDDDDVEGTASVTRTMELVLAARLAAKAAAAFSNEAELMWLRAQLNDSVEADMQLSTLVGWKAMAAADPATGREDQPRQFWTIRMGAGEALNFQNMVSQLNAEQQKARAADGLNEVAAAAARMKQAAYALTAFVQQHEKVPLTTKMRHAS</sequence>
<feature type="region of interest" description="Disordered" evidence="1">
    <location>
        <begin position="39"/>
        <end position="58"/>
    </location>
</feature>
<dbReference type="GeneID" id="25269448"/>
<evidence type="ECO:0000256" key="2">
    <source>
        <dbReference type="SAM" id="Phobius"/>
    </source>
</evidence>
<dbReference type="AlphaFoldDB" id="U6GLK4"/>
<keyword evidence="2" id="KW-1133">Transmembrane helix</keyword>
<keyword evidence="2" id="KW-0812">Transmembrane</keyword>
<gene>
    <name evidence="3" type="ORF">EAH_00013780</name>
</gene>
<organism evidence="3 4">
    <name type="scientific">Eimeria acervulina</name>
    <name type="common">Coccidian parasite</name>
    <dbReference type="NCBI Taxonomy" id="5801"/>
    <lineage>
        <taxon>Eukaryota</taxon>
        <taxon>Sar</taxon>
        <taxon>Alveolata</taxon>
        <taxon>Apicomplexa</taxon>
        <taxon>Conoidasida</taxon>
        <taxon>Coccidia</taxon>
        <taxon>Eucoccidiorida</taxon>
        <taxon>Eimeriorina</taxon>
        <taxon>Eimeriidae</taxon>
        <taxon>Eimeria</taxon>
    </lineage>
</organism>
<feature type="transmembrane region" description="Helical" evidence="2">
    <location>
        <begin position="62"/>
        <end position="80"/>
    </location>
</feature>
<dbReference type="RefSeq" id="XP_013249817.1">
    <property type="nucleotide sequence ID" value="XM_013394363.1"/>
</dbReference>
<reference evidence="3" key="2">
    <citation type="submission" date="2013-10" db="EMBL/GenBank/DDBJ databases">
        <authorList>
            <person name="Aslett M."/>
        </authorList>
    </citation>
    <scope>NUCLEOTIDE SEQUENCE</scope>
    <source>
        <strain evidence="3">Houghton</strain>
    </source>
</reference>
<dbReference type="Proteomes" id="UP000018050">
    <property type="component" value="Unassembled WGS sequence"/>
</dbReference>
<evidence type="ECO:0000313" key="3">
    <source>
        <dbReference type="EMBL" id="CDI80168.1"/>
    </source>
</evidence>
<dbReference type="EMBL" id="HG671150">
    <property type="protein sequence ID" value="CDI80168.1"/>
    <property type="molecule type" value="Genomic_DNA"/>
</dbReference>
<reference evidence="3" key="1">
    <citation type="submission" date="2013-10" db="EMBL/GenBank/DDBJ databases">
        <title>Genomic analysis of the causative agents of coccidiosis in chickens.</title>
        <authorList>
            <person name="Reid A.J."/>
            <person name="Blake D."/>
            <person name="Billington K."/>
            <person name="Browne H."/>
            <person name="Dunn M."/>
            <person name="Hung S."/>
            <person name="Kawahara F."/>
            <person name="Miranda-Saavedra D."/>
            <person name="Mourier T."/>
            <person name="Nagra H."/>
            <person name="Otto T.D."/>
            <person name="Rawlings N."/>
            <person name="Sanchez A."/>
            <person name="Sanders M."/>
            <person name="Subramaniam C."/>
            <person name="Tay Y."/>
            <person name="Dear P."/>
            <person name="Doerig C."/>
            <person name="Gruber A."/>
            <person name="Parkinson J."/>
            <person name="Shirley M."/>
            <person name="Wan K.L."/>
            <person name="Berriman M."/>
            <person name="Tomley F."/>
            <person name="Pain A."/>
        </authorList>
    </citation>
    <scope>NUCLEOTIDE SEQUENCE</scope>
    <source>
        <strain evidence="3">Houghton</strain>
    </source>
</reference>
<dbReference type="VEuPathDB" id="ToxoDB:EAH_00013780"/>
<name>U6GLK4_EIMAC</name>
<proteinExistence type="predicted"/>
<dbReference type="OMA" id="KSGHEAM"/>
<evidence type="ECO:0000313" key="4">
    <source>
        <dbReference type="Proteomes" id="UP000018050"/>
    </source>
</evidence>
<dbReference type="OrthoDB" id="348432at2759"/>
<keyword evidence="2" id="KW-0472">Membrane</keyword>
<keyword evidence="4" id="KW-1185">Reference proteome</keyword>